<dbReference type="InterPro" id="IPR035919">
    <property type="entry name" value="EAL_sf"/>
</dbReference>
<dbReference type="NCBIfam" id="TIGR00254">
    <property type="entry name" value="GGDEF"/>
    <property type="match status" value="1"/>
</dbReference>
<name>A0A7K3NIW0_9BACT</name>
<dbReference type="InterPro" id="IPR029787">
    <property type="entry name" value="Nucleotide_cyclase"/>
</dbReference>
<dbReference type="SMART" id="SM00091">
    <property type="entry name" value="PAS"/>
    <property type="match status" value="2"/>
</dbReference>
<dbReference type="Gene3D" id="3.30.450.40">
    <property type="match status" value="1"/>
</dbReference>
<dbReference type="EMBL" id="JAAGRQ010000014">
    <property type="protein sequence ID" value="NDY56136.1"/>
    <property type="molecule type" value="Genomic_DNA"/>
</dbReference>
<dbReference type="InterPro" id="IPR035965">
    <property type="entry name" value="PAS-like_dom_sf"/>
</dbReference>
<dbReference type="InterPro" id="IPR000160">
    <property type="entry name" value="GGDEF_dom"/>
</dbReference>
<dbReference type="Pfam" id="PF13185">
    <property type="entry name" value="GAF_2"/>
    <property type="match status" value="1"/>
</dbReference>
<dbReference type="SUPFAM" id="SSF55073">
    <property type="entry name" value="Nucleotide cyclase"/>
    <property type="match status" value="1"/>
</dbReference>
<dbReference type="CDD" id="cd01948">
    <property type="entry name" value="EAL"/>
    <property type="match status" value="1"/>
</dbReference>
<dbReference type="FunFam" id="3.30.70.270:FF:000001">
    <property type="entry name" value="Diguanylate cyclase domain protein"/>
    <property type="match status" value="1"/>
</dbReference>
<dbReference type="PANTHER" id="PTHR44757">
    <property type="entry name" value="DIGUANYLATE CYCLASE DGCP"/>
    <property type="match status" value="1"/>
</dbReference>
<dbReference type="PROSITE" id="PS50883">
    <property type="entry name" value="EAL"/>
    <property type="match status" value="1"/>
</dbReference>
<sequence>MNKRFEGDAPLTLRDELIGLGERSSRKSFYPELKKRLGELERTSLLLDQAPDAVLLMAWERLSILEANAAALRLLGKSRDEVVGESALVFFPMLEKVVAKDAVPGREALHLAEMIAADGAVFEISLSRQTVNGRLYGMLMARDVTQRTRMQEELNQRVSELTLLNEVGFRLASSSTVDAAIKNIVESIERAIQTDMILFFLKEGGRLILRAHKSHDPDFDIKAFSDHVVDHCLCGSAAANGMALYSGDIDADPLCSRPECKRAGIRSAAVLPLRLFGEVRGVIALGSITPRDFQVHGPLLESLAAILFTGLQNATLYQEARAHVEELGNTVRSLLEAEQALKISESRLKLALEAANEGLWDWNVASGEVYFSPGYYRMLGFEPEAVASTVEGWMGLIHPHDVELVKRLEVEHLGRHKEKYEFEFRMRDGSGDWRWILSKGKVVERDRQGNALRVVGTHSDITARKEMEGRLRHMALHDALTGLANRTLCLERIERAVARAKRHEESKFAVLFIDLDRFKVINDSLGHLFGDQVIIQIGNRIKNCVREADTVARLGGDEFLVVLEELESGRFPVQAIKRIRQAICEPIIWEGRAIQVTASIGAELWAGLRADAQEVIRNADLAMHWAKAKGRNRFKVFTERLFRHAVTRMTLERDMDHGLASGEFFLVFQPIVELGADGGKDRIRGLEALMRWRHPERGLISPSEFIPIAEETGKIRELTSLALTLACRTLAGWRSRLPAAADLYMAVNVSAKDLLRSDLASVVRHALETFVLPPDRLRLEVTETAVMQVGGASLAFLGELTAQGVRLSLDDFGTGYSSMSHLSRLPVDILKIDLGFVRMMDHGPRHLEIVKTIVDLAHNLGMRVVAEGVEHPRQRETLFRLGCEYCQGYLFARPMPADDMEALLAARL</sequence>
<dbReference type="PROSITE" id="PS50112">
    <property type="entry name" value="PAS"/>
    <property type="match status" value="2"/>
</dbReference>
<evidence type="ECO:0000259" key="1">
    <source>
        <dbReference type="PROSITE" id="PS50112"/>
    </source>
</evidence>
<dbReference type="CDD" id="cd01949">
    <property type="entry name" value="GGDEF"/>
    <property type="match status" value="1"/>
</dbReference>
<dbReference type="InterPro" id="IPR052155">
    <property type="entry name" value="Biofilm_reg_signaling"/>
</dbReference>
<feature type="domain" description="PAS" evidence="1">
    <location>
        <begin position="39"/>
        <end position="88"/>
    </location>
</feature>
<evidence type="ECO:0000259" key="4">
    <source>
        <dbReference type="PROSITE" id="PS50887"/>
    </source>
</evidence>
<dbReference type="Pfam" id="PF00989">
    <property type="entry name" value="PAS"/>
    <property type="match status" value="1"/>
</dbReference>
<dbReference type="InterPro" id="IPR001610">
    <property type="entry name" value="PAC"/>
</dbReference>
<dbReference type="CDD" id="cd00130">
    <property type="entry name" value="PAS"/>
    <property type="match status" value="1"/>
</dbReference>
<dbReference type="GO" id="GO:0006355">
    <property type="term" value="P:regulation of DNA-templated transcription"/>
    <property type="evidence" value="ECO:0007669"/>
    <property type="project" value="InterPro"/>
</dbReference>
<dbReference type="InterPro" id="IPR003018">
    <property type="entry name" value="GAF"/>
</dbReference>
<feature type="domain" description="PAS" evidence="1">
    <location>
        <begin position="344"/>
        <end position="417"/>
    </location>
</feature>
<evidence type="ECO:0000313" key="6">
    <source>
        <dbReference type="Proteomes" id="UP000469724"/>
    </source>
</evidence>
<dbReference type="SUPFAM" id="SSF55785">
    <property type="entry name" value="PYP-like sensor domain (PAS domain)"/>
    <property type="match status" value="2"/>
</dbReference>
<dbReference type="InterPro" id="IPR000014">
    <property type="entry name" value="PAS"/>
</dbReference>
<dbReference type="SUPFAM" id="SSF141868">
    <property type="entry name" value="EAL domain-like"/>
    <property type="match status" value="1"/>
</dbReference>
<dbReference type="InterPro" id="IPR013655">
    <property type="entry name" value="PAS_fold_3"/>
</dbReference>
<evidence type="ECO:0000259" key="3">
    <source>
        <dbReference type="PROSITE" id="PS50883"/>
    </source>
</evidence>
<proteinExistence type="predicted"/>
<dbReference type="SMART" id="SM00052">
    <property type="entry name" value="EAL"/>
    <property type="match status" value="1"/>
</dbReference>
<feature type="domain" description="EAL" evidence="3">
    <location>
        <begin position="648"/>
        <end position="908"/>
    </location>
</feature>
<dbReference type="Pfam" id="PF08447">
    <property type="entry name" value="PAS_3"/>
    <property type="match status" value="1"/>
</dbReference>
<feature type="domain" description="PAC" evidence="2">
    <location>
        <begin position="420"/>
        <end position="473"/>
    </location>
</feature>
<dbReference type="GO" id="GO:0003824">
    <property type="term" value="F:catalytic activity"/>
    <property type="evidence" value="ECO:0007669"/>
    <property type="project" value="UniProtKB-ARBA"/>
</dbReference>
<dbReference type="Pfam" id="PF00563">
    <property type="entry name" value="EAL"/>
    <property type="match status" value="1"/>
</dbReference>
<dbReference type="PROSITE" id="PS50113">
    <property type="entry name" value="PAC"/>
    <property type="match status" value="1"/>
</dbReference>
<dbReference type="PANTHER" id="PTHR44757:SF2">
    <property type="entry name" value="BIOFILM ARCHITECTURE MAINTENANCE PROTEIN MBAA"/>
    <property type="match status" value="1"/>
</dbReference>
<accession>A0A7K3NIW0</accession>
<dbReference type="Gene3D" id="3.30.70.270">
    <property type="match status" value="1"/>
</dbReference>
<dbReference type="Pfam" id="PF00990">
    <property type="entry name" value="GGDEF"/>
    <property type="match status" value="1"/>
</dbReference>
<dbReference type="InterPro" id="IPR029016">
    <property type="entry name" value="GAF-like_dom_sf"/>
</dbReference>
<evidence type="ECO:0000259" key="2">
    <source>
        <dbReference type="PROSITE" id="PS50113"/>
    </source>
</evidence>
<dbReference type="AlphaFoldDB" id="A0A7K3NIW0"/>
<dbReference type="InterPro" id="IPR043128">
    <property type="entry name" value="Rev_trsase/Diguanyl_cyclase"/>
</dbReference>
<dbReference type="InterPro" id="IPR000700">
    <property type="entry name" value="PAS-assoc_C"/>
</dbReference>
<dbReference type="InterPro" id="IPR013767">
    <property type="entry name" value="PAS_fold"/>
</dbReference>
<dbReference type="SMART" id="SM00086">
    <property type="entry name" value="PAC"/>
    <property type="match status" value="1"/>
</dbReference>
<dbReference type="Proteomes" id="UP000469724">
    <property type="component" value="Unassembled WGS sequence"/>
</dbReference>
<dbReference type="PROSITE" id="PS50887">
    <property type="entry name" value="GGDEF"/>
    <property type="match status" value="1"/>
</dbReference>
<organism evidence="5 6">
    <name type="scientific">Desulfolutivibrio sulfodismutans</name>
    <dbReference type="NCBI Taxonomy" id="63561"/>
    <lineage>
        <taxon>Bacteria</taxon>
        <taxon>Pseudomonadati</taxon>
        <taxon>Thermodesulfobacteriota</taxon>
        <taxon>Desulfovibrionia</taxon>
        <taxon>Desulfovibrionales</taxon>
        <taxon>Desulfovibrionaceae</taxon>
        <taxon>Desulfolutivibrio</taxon>
    </lineage>
</organism>
<keyword evidence="6" id="KW-1185">Reference proteome</keyword>
<dbReference type="RefSeq" id="WP_163301191.1">
    <property type="nucleotide sequence ID" value="NZ_JAAGRQ010000014.1"/>
</dbReference>
<dbReference type="Gene3D" id="3.30.450.20">
    <property type="entry name" value="PAS domain"/>
    <property type="match status" value="2"/>
</dbReference>
<dbReference type="InterPro" id="IPR001633">
    <property type="entry name" value="EAL_dom"/>
</dbReference>
<dbReference type="SMART" id="SM00267">
    <property type="entry name" value="GGDEF"/>
    <property type="match status" value="1"/>
</dbReference>
<feature type="domain" description="GGDEF" evidence="4">
    <location>
        <begin position="506"/>
        <end position="639"/>
    </location>
</feature>
<dbReference type="Gene3D" id="3.20.20.450">
    <property type="entry name" value="EAL domain"/>
    <property type="match status" value="1"/>
</dbReference>
<protein>
    <submittedName>
        <fullName evidence="5">EAL domain-containing protein</fullName>
    </submittedName>
</protein>
<evidence type="ECO:0000313" key="5">
    <source>
        <dbReference type="EMBL" id="NDY56136.1"/>
    </source>
</evidence>
<reference evidence="5 6" key="1">
    <citation type="submission" date="2020-02" db="EMBL/GenBank/DDBJ databases">
        <title>Comparative genomics of sulfur disproportionating microorganisms.</title>
        <authorList>
            <person name="Ward L.M."/>
            <person name="Bertran E."/>
            <person name="Johnston D.T."/>
        </authorList>
    </citation>
    <scope>NUCLEOTIDE SEQUENCE [LARGE SCALE GENOMIC DNA]</scope>
    <source>
        <strain evidence="5 6">DSM 3696</strain>
    </source>
</reference>
<dbReference type="SUPFAM" id="SSF55781">
    <property type="entry name" value="GAF domain-like"/>
    <property type="match status" value="1"/>
</dbReference>
<dbReference type="SMART" id="SM00065">
    <property type="entry name" value="GAF"/>
    <property type="match status" value="1"/>
</dbReference>
<gene>
    <name evidence="5" type="ORF">G3N56_05170</name>
</gene>
<comment type="caution">
    <text evidence="5">The sequence shown here is derived from an EMBL/GenBank/DDBJ whole genome shotgun (WGS) entry which is preliminary data.</text>
</comment>
<dbReference type="NCBIfam" id="TIGR00229">
    <property type="entry name" value="sensory_box"/>
    <property type="match status" value="2"/>
</dbReference>